<dbReference type="AlphaFoldDB" id="A0AAV4RDK1"/>
<accession>A0AAV4RDK1</accession>
<protein>
    <submittedName>
        <fullName evidence="1">Uncharacterized protein</fullName>
    </submittedName>
</protein>
<name>A0AAV4RDK1_9ARAC</name>
<proteinExistence type="predicted"/>
<comment type="caution">
    <text evidence="1">The sequence shown here is derived from an EMBL/GenBank/DDBJ whole genome shotgun (WGS) entry which is preliminary data.</text>
</comment>
<evidence type="ECO:0000313" key="1">
    <source>
        <dbReference type="EMBL" id="GIY19417.1"/>
    </source>
</evidence>
<dbReference type="EMBL" id="BPLQ01006032">
    <property type="protein sequence ID" value="GIY19417.1"/>
    <property type="molecule type" value="Genomic_DNA"/>
</dbReference>
<evidence type="ECO:0000313" key="2">
    <source>
        <dbReference type="Proteomes" id="UP001054837"/>
    </source>
</evidence>
<dbReference type="Proteomes" id="UP001054837">
    <property type="component" value="Unassembled WGS sequence"/>
</dbReference>
<keyword evidence="2" id="KW-1185">Reference proteome</keyword>
<sequence length="107" mass="11595">MIEKCKENFNAAETDLLRNTLLVTATLFVRNRIPRSVNPTLSFQGASLPRNNFSHLEGGTSFAPVGGATNRLARGTESVQFGVKSLRKLPLSDRRSSALGCGIFSRG</sequence>
<organism evidence="1 2">
    <name type="scientific">Caerostris darwini</name>
    <dbReference type="NCBI Taxonomy" id="1538125"/>
    <lineage>
        <taxon>Eukaryota</taxon>
        <taxon>Metazoa</taxon>
        <taxon>Ecdysozoa</taxon>
        <taxon>Arthropoda</taxon>
        <taxon>Chelicerata</taxon>
        <taxon>Arachnida</taxon>
        <taxon>Araneae</taxon>
        <taxon>Araneomorphae</taxon>
        <taxon>Entelegynae</taxon>
        <taxon>Araneoidea</taxon>
        <taxon>Araneidae</taxon>
        <taxon>Caerostris</taxon>
    </lineage>
</organism>
<reference evidence="1 2" key="1">
    <citation type="submission" date="2021-06" db="EMBL/GenBank/DDBJ databases">
        <title>Caerostris darwini draft genome.</title>
        <authorList>
            <person name="Kono N."/>
            <person name="Arakawa K."/>
        </authorList>
    </citation>
    <scope>NUCLEOTIDE SEQUENCE [LARGE SCALE GENOMIC DNA]</scope>
</reference>
<gene>
    <name evidence="1" type="ORF">CDAR_414841</name>
</gene>